<feature type="domain" description="P5B-type ATPase N-terminal" evidence="3">
    <location>
        <begin position="13"/>
        <end position="123"/>
    </location>
</feature>
<dbReference type="Ensembl" id="ENSMMMT00000013686.1">
    <property type="protein sequence ID" value="ENSMMMP00000011982.1"/>
    <property type="gene ID" value="ENSMMMG00000010728.1"/>
</dbReference>
<dbReference type="EC" id="7.2.2.-" evidence="1"/>
<reference evidence="4" key="2">
    <citation type="submission" date="2025-09" db="UniProtKB">
        <authorList>
            <consortium name="Ensembl"/>
        </authorList>
    </citation>
    <scope>IDENTIFICATION</scope>
</reference>
<dbReference type="GO" id="GO:0005524">
    <property type="term" value="F:ATP binding"/>
    <property type="evidence" value="ECO:0007669"/>
    <property type="project" value="UniProtKB-UniRule"/>
</dbReference>
<dbReference type="Proteomes" id="UP000694407">
    <property type="component" value="Unplaced"/>
</dbReference>
<dbReference type="GO" id="GO:0016020">
    <property type="term" value="C:membrane"/>
    <property type="evidence" value="ECO:0007669"/>
    <property type="project" value="UniProtKB-SubCell"/>
</dbReference>
<evidence type="ECO:0000313" key="5">
    <source>
        <dbReference type="Proteomes" id="UP000694407"/>
    </source>
</evidence>
<dbReference type="GO" id="GO:0046872">
    <property type="term" value="F:metal ion binding"/>
    <property type="evidence" value="ECO:0007669"/>
    <property type="project" value="UniProtKB-UniRule"/>
</dbReference>
<keyword evidence="1" id="KW-0472">Membrane</keyword>
<organism evidence="4 5">
    <name type="scientific">Marmota marmota marmota</name>
    <name type="common">Alpine marmot</name>
    <dbReference type="NCBI Taxonomy" id="9994"/>
    <lineage>
        <taxon>Eukaryota</taxon>
        <taxon>Metazoa</taxon>
        <taxon>Chordata</taxon>
        <taxon>Craniata</taxon>
        <taxon>Vertebrata</taxon>
        <taxon>Euteleostomi</taxon>
        <taxon>Mammalia</taxon>
        <taxon>Eutheria</taxon>
        <taxon>Euarchontoglires</taxon>
        <taxon>Glires</taxon>
        <taxon>Rodentia</taxon>
        <taxon>Sciuromorpha</taxon>
        <taxon>Sciuridae</taxon>
        <taxon>Xerinae</taxon>
        <taxon>Marmotini</taxon>
        <taxon>Marmota</taxon>
    </lineage>
</organism>
<keyword evidence="5" id="KW-1185">Reference proteome</keyword>
<keyword evidence="1" id="KW-1133">Transmembrane helix</keyword>
<evidence type="ECO:0000256" key="1">
    <source>
        <dbReference type="RuleBase" id="RU362082"/>
    </source>
</evidence>
<dbReference type="InterPro" id="IPR047819">
    <property type="entry name" value="P5A-ATPase_N"/>
</dbReference>
<dbReference type="GeneTree" id="ENSGT00940000155941"/>
<feature type="region of interest" description="Disordered" evidence="2">
    <location>
        <begin position="117"/>
        <end position="138"/>
    </location>
</feature>
<protein>
    <recommendedName>
        <fullName evidence="1">Cation-transporting ATPase</fullName>
        <ecNumber evidence="1">7.2.2.-</ecNumber>
    </recommendedName>
</protein>
<comment type="caution">
    <text evidence="1">Lacks conserved residue(s) required for the propagation of feature annotation.</text>
</comment>
<proteinExistence type="inferred from homology"/>
<dbReference type="AlphaFoldDB" id="A0A8C6ES82"/>
<dbReference type="GO" id="GO:0019829">
    <property type="term" value="F:ATPase-coupled monoatomic cation transmembrane transporter activity"/>
    <property type="evidence" value="ECO:0007669"/>
    <property type="project" value="UniProtKB-UniRule"/>
</dbReference>
<name>A0A8C6ES82_MARMA</name>
<sequence>MDKEERKTINQGQEDEMEIYGYNLCRWKLAIVSLGVICTGGFLLLLLYWMPEWRVKATCKRAAVKECEVVLLRTTDEFRMWFCAKIRFLSLENHPFSNPKSVTDKISNGHAVHLTENPVEENSHEMSKYSQTQTQQVL</sequence>
<comment type="similarity">
    <text evidence="1">Belongs to the cation transport ATPase (P-type) (TC 3.A.3) family. Type V subfamily.</text>
</comment>
<keyword evidence="1" id="KW-1278">Translocase</keyword>
<dbReference type="Pfam" id="PF12409">
    <property type="entry name" value="P5-ATPase"/>
    <property type="match status" value="1"/>
</dbReference>
<keyword evidence="1" id="KW-0547">Nucleotide-binding</keyword>
<accession>A0A8C6ES82</accession>
<evidence type="ECO:0000259" key="3">
    <source>
        <dbReference type="Pfam" id="PF12409"/>
    </source>
</evidence>
<comment type="subcellular location">
    <subcellularLocation>
        <location evidence="1">Membrane</location>
        <topology evidence="1">Multi-pass membrane protein</topology>
    </subcellularLocation>
</comment>
<feature type="compositionally biased region" description="Polar residues" evidence="2">
    <location>
        <begin position="128"/>
        <end position="138"/>
    </location>
</feature>
<reference evidence="4" key="1">
    <citation type="submission" date="2025-08" db="UniProtKB">
        <authorList>
            <consortium name="Ensembl"/>
        </authorList>
    </citation>
    <scope>IDENTIFICATION</scope>
</reference>
<evidence type="ECO:0000256" key="2">
    <source>
        <dbReference type="SAM" id="MobiDB-lite"/>
    </source>
</evidence>
<keyword evidence="1" id="KW-0460">Magnesium</keyword>
<keyword evidence="1" id="KW-0479">Metal-binding</keyword>
<evidence type="ECO:0000313" key="4">
    <source>
        <dbReference type="Ensembl" id="ENSMMMP00000011982.1"/>
    </source>
</evidence>
<keyword evidence="1" id="KW-0812">Transmembrane</keyword>
<keyword evidence="1" id="KW-0067">ATP-binding</keyword>
<comment type="catalytic activity">
    <reaction evidence="1">
        <text>ATP + H2O = ADP + phosphate + H(+)</text>
        <dbReference type="Rhea" id="RHEA:13065"/>
        <dbReference type="ChEBI" id="CHEBI:15377"/>
        <dbReference type="ChEBI" id="CHEBI:15378"/>
        <dbReference type="ChEBI" id="CHEBI:30616"/>
        <dbReference type="ChEBI" id="CHEBI:43474"/>
        <dbReference type="ChEBI" id="CHEBI:456216"/>
    </reaction>
</comment>
<feature type="transmembrane region" description="Helical" evidence="1">
    <location>
        <begin position="29"/>
        <end position="50"/>
    </location>
</feature>